<dbReference type="GO" id="GO:0006511">
    <property type="term" value="P:ubiquitin-dependent protein catabolic process"/>
    <property type="evidence" value="ECO:0007669"/>
    <property type="project" value="TreeGrafter"/>
</dbReference>
<keyword evidence="1" id="KW-0862">Zinc</keyword>
<dbReference type="PROSITE" id="PS50089">
    <property type="entry name" value="ZF_RING_2"/>
    <property type="match status" value="1"/>
</dbReference>
<feature type="transmembrane region" description="Helical" evidence="3">
    <location>
        <begin position="223"/>
        <end position="248"/>
    </location>
</feature>
<keyword evidence="1" id="KW-0479">Metal-binding</keyword>
<proteinExistence type="predicted"/>
<dbReference type="InterPro" id="IPR051826">
    <property type="entry name" value="E3_ubiquitin-ligase_domain"/>
</dbReference>
<keyword evidence="6" id="KW-1185">Reference proteome</keyword>
<dbReference type="SUPFAM" id="SSF57850">
    <property type="entry name" value="RING/U-box"/>
    <property type="match status" value="1"/>
</dbReference>
<feature type="domain" description="RING-type" evidence="4">
    <location>
        <begin position="407"/>
        <end position="450"/>
    </location>
</feature>
<dbReference type="EMBL" id="JZBS01001028">
    <property type="protein sequence ID" value="KKK24346.1"/>
    <property type="molecule type" value="Genomic_DNA"/>
</dbReference>
<protein>
    <recommendedName>
        <fullName evidence="4">RING-type domain-containing protein</fullName>
    </recommendedName>
</protein>
<evidence type="ECO:0000256" key="3">
    <source>
        <dbReference type="SAM" id="Phobius"/>
    </source>
</evidence>
<dbReference type="InterPro" id="IPR013083">
    <property type="entry name" value="Znf_RING/FYVE/PHD"/>
</dbReference>
<keyword evidence="1" id="KW-0863">Zinc-finger</keyword>
<evidence type="ECO:0000259" key="4">
    <source>
        <dbReference type="PROSITE" id="PS50089"/>
    </source>
</evidence>
<gene>
    <name evidence="5" type="ORF">ARAM_000867</name>
</gene>
<evidence type="ECO:0000313" key="6">
    <source>
        <dbReference type="Proteomes" id="UP000034291"/>
    </source>
</evidence>
<evidence type="ECO:0000256" key="2">
    <source>
        <dbReference type="SAM" id="MobiDB-lite"/>
    </source>
</evidence>
<dbReference type="GO" id="GO:0005737">
    <property type="term" value="C:cytoplasm"/>
    <property type="evidence" value="ECO:0007669"/>
    <property type="project" value="TreeGrafter"/>
</dbReference>
<dbReference type="AlphaFoldDB" id="A0A0F8VML5"/>
<evidence type="ECO:0000256" key="1">
    <source>
        <dbReference type="PROSITE-ProRule" id="PRU00175"/>
    </source>
</evidence>
<name>A0A0F8VML5_9EURO</name>
<evidence type="ECO:0000313" key="5">
    <source>
        <dbReference type="EMBL" id="KKK24346.1"/>
    </source>
</evidence>
<dbReference type="Gene3D" id="3.30.40.10">
    <property type="entry name" value="Zinc/RING finger domain, C3HC4 (zinc finger)"/>
    <property type="match status" value="1"/>
</dbReference>
<keyword evidence="3" id="KW-1133">Transmembrane helix</keyword>
<keyword evidence="3" id="KW-0472">Membrane</keyword>
<dbReference type="CDD" id="cd16473">
    <property type="entry name" value="RING-H2_RNF103"/>
    <property type="match status" value="1"/>
</dbReference>
<dbReference type="GO" id="GO:0061630">
    <property type="term" value="F:ubiquitin protein ligase activity"/>
    <property type="evidence" value="ECO:0007669"/>
    <property type="project" value="TreeGrafter"/>
</dbReference>
<accession>A0A0F8VML5</accession>
<dbReference type="PANTHER" id="PTHR22765:SF413">
    <property type="entry name" value="FINGER DOMAIN PROTEIN, PUTATIVE (AFU_ORTHOLOGUE AFUA_1G04600)-RELATED"/>
    <property type="match status" value="1"/>
</dbReference>
<comment type="caution">
    <text evidence="5">The sequence shown here is derived from an EMBL/GenBank/DDBJ whole genome shotgun (WGS) entry which is preliminary data.</text>
</comment>
<reference evidence="5 6" key="1">
    <citation type="submission" date="2015-02" db="EMBL/GenBank/DDBJ databases">
        <title>Draft Genome Sequences of Two Closely-Related Aflatoxigenic Aspergillus Species Obtained from the Cote d'Ivoire.</title>
        <authorList>
            <person name="Moore G.G."/>
            <person name="Beltz S.B."/>
            <person name="Mack B.M."/>
        </authorList>
    </citation>
    <scope>NUCLEOTIDE SEQUENCE [LARGE SCALE GENOMIC DNA]</scope>
    <source>
        <strain evidence="5 6">SRRC1468</strain>
    </source>
</reference>
<organism evidence="5 6">
    <name type="scientific">Aspergillus rambellii</name>
    <dbReference type="NCBI Taxonomy" id="308745"/>
    <lineage>
        <taxon>Eukaryota</taxon>
        <taxon>Fungi</taxon>
        <taxon>Dikarya</taxon>
        <taxon>Ascomycota</taxon>
        <taxon>Pezizomycotina</taxon>
        <taxon>Eurotiomycetes</taxon>
        <taxon>Eurotiomycetidae</taxon>
        <taxon>Eurotiales</taxon>
        <taxon>Aspergillaceae</taxon>
        <taxon>Aspergillus</taxon>
        <taxon>Aspergillus subgen. Nidulantes</taxon>
    </lineage>
</organism>
<dbReference type="GO" id="GO:0008270">
    <property type="term" value="F:zinc ion binding"/>
    <property type="evidence" value="ECO:0007669"/>
    <property type="project" value="UniProtKB-KW"/>
</dbReference>
<dbReference type="Proteomes" id="UP000034291">
    <property type="component" value="Unassembled WGS sequence"/>
</dbReference>
<dbReference type="Pfam" id="PF13639">
    <property type="entry name" value="zf-RING_2"/>
    <property type="match status" value="1"/>
</dbReference>
<sequence length="477" mass="52537">MSRSITAARSLTTAATLFAGPGRASNSTASVNGSATFHIVLDGTIQTLSAENAPANGPIKGLLFVPTLESQDSCSDTTAPYIPANVTRLQDVASFGYQTIGLAPWVTPNCTLSFLSASQQAGSKALVFFLPSSEDSKPPAADDPTWFLGDGDEWNNIFQHPIYAIPGPAGSTLMEQLSWYSGNGTYPQNSSNSSITSSQNTEWDLRLFTVIDLEKAEKKAPSLWGFILAILGTILVLCIILLLVYQLIQKRRRETLQRRIEAGETDFEQYGLNQIKVPRDFLTTLPIYVYPDLSGLAKDNLSQERLSASDTPRRSDDEIATEHEQPEVQKETETKTDIQTVNPSSIEKLKTQASWNVDQGSKTVEIKLDSLPPPSSPSESTLRATITEYQLPYPKHENRLSHSQTTCAICLDDFVPASSTVRELPCGHIYHPDCIDMSLTQSSSLCPLCKKSVLPPGYYPMPMTNILYRRDSMRRSW</sequence>
<dbReference type="PANTHER" id="PTHR22765">
    <property type="entry name" value="RING FINGER AND PROTEASE ASSOCIATED DOMAIN-CONTAINING"/>
    <property type="match status" value="1"/>
</dbReference>
<keyword evidence="3" id="KW-0812">Transmembrane</keyword>
<feature type="compositionally biased region" description="Basic and acidic residues" evidence="2">
    <location>
        <begin position="311"/>
        <end position="336"/>
    </location>
</feature>
<dbReference type="OrthoDB" id="21204at2759"/>
<feature type="region of interest" description="Disordered" evidence="2">
    <location>
        <begin position="301"/>
        <end position="343"/>
    </location>
</feature>
<dbReference type="InterPro" id="IPR001841">
    <property type="entry name" value="Znf_RING"/>
</dbReference>
<dbReference type="SMART" id="SM00184">
    <property type="entry name" value="RING"/>
    <property type="match status" value="1"/>
</dbReference>
<dbReference type="STRING" id="308745.A0A0F8VML5"/>